<gene>
    <name evidence="1" type="ORF">CEXT_485311</name>
</gene>
<comment type="caution">
    <text evidence="1">The sequence shown here is derived from an EMBL/GenBank/DDBJ whole genome shotgun (WGS) entry which is preliminary data.</text>
</comment>
<dbReference type="AlphaFoldDB" id="A0AAV4TNW1"/>
<reference evidence="1 2" key="1">
    <citation type="submission" date="2021-06" db="EMBL/GenBank/DDBJ databases">
        <title>Caerostris extrusa draft genome.</title>
        <authorList>
            <person name="Kono N."/>
            <person name="Arakawa K."/>
        </authorList>
    </citation>
    <scope>NUCLEOTIDE SEQUENCE [LARGE SCALE GENOMIC DNA]</scope>
</reference>
<sequence>MGFPFRVVCFSCFEFGLRCIMIQRASHTRTLTQRYDVAGNRPRLYGGGGTVEGSLTYCWDTFWKTASTLTKM</sequence>
<organism evidence="1 2">
    <name type="scientific">Caerostris extrusa</name>
    <name type="common">Bark spider</name>
    <name type="synonym">Caerostris bankana</name>
    <dbReference type="NCBI Taxonomy" id="172846"/>
    <lineage>
        <taxon>Eukaryota</taxon>
        <taxon>Metazoa</taxon>
        <taxon>Ecdysozoa</taxon>
        <taxon>Arthropoda</taxon>
        <taxon>Chelicerata</taxon>
        <taxon>Arachnida</taxon>
        <taxon>Araneae</taxon>
        <taxon>Araneomorphae</taxon>
        <taxon>Entelegynae</taxon>
        <taxon>Araneoidea</taxon>
        <taxon>Araneidae</taxon>
        <taxon>Caerostris</taxon>
    </lineage>
</organism>
<protein>
    <recommendedName>
        <fullName evidence="3">Secreted protein</fullName>
    </recommendedName>
</protein>
<evidence type="ECO:0000313" key="2">
    <source>
        <dbReference type="Proteomes" id="UP001054945"/>
    </source>
</evidence>
<evidence type="ECO:0000313" key="1">
    <source>
        <dbReference type="EMBL" id="GIY46535.1"/>
    </source>
</evidence>
<keyword evidence="2" id="KW-1185">Reference proteome</keyword>
<evidence type="ECO:0008006" key="3">
    <source>
        <dbReference type="Google" id="ProtNLM"/>
    </source>
</evidence>
<name>A0AAV4TNW1_CAEEX</name>
<dbReference type="Proteomes" id="UP001054945">
    <property type="component" value="Unassembled WGS sequence"/>
</dbReference>
<dbReference type="EMBL" id="BPLR01011434">
    <property type="protein sequence ID" value="GIY46535.1"/>
    <property type="molecule type" value="Genomic_DNA"/>
</dbReference>
<accession>A0AAV4TNW1</accession>
<proteinExistence type="predicted"/>